<keyword evidence="10" id="KW-0812">Transmembrane</keyword>
<dbReference type="InterPro" id="IPR003661">
    <property type="entry name" value="HisK_dim/P_dom"/>
</dbReference>
<evidence type="ECO:0000256" key="2">
    <source>
        <dbReference type="ARBA" id="ARBA00004651"/>
    </source>
</evidence>
<proteinExistence type="predicted"/>
<name>A0A917PRX1_9PSED</name>
<dbReference type="GO" id="GO:0005524">
    <property type="term" value="F:ATP binding"/>
    <property type="evidence" value="ECO:0007669"/>
    <property type="project" value="UniProtKB-KW"/>
</dbReference>
<sequence>MTTRSISPRQLWPNSLFGQLTLILVVGALSIQLLFSSIWYDVRYSQVLEIPARLVVFRTVEVMRHLASGEGFGSLETETFHIELLDAPLSRTAQPNDSQRSVERLLRRSLSHELGQVTDVSLLSLEILDEHGRPRTWASLFGLAQVFGHFDFQVRQPDGRWLHIVAAQEQGWNDQPAWLIVGDYILRVYLLRALALVAVALIVVRLSIRPLQRLMQAASALGQNLERPPLPVEGPREMRQAAETFNAMQRQLINLMSERTQLLAAVSHDLRTPLTRIRMRIEGIVDDTLRAKLVANVAQMEELIRSLLDSVTESAQPKNRMSFDLSALLAEIVDECAESGGDTRWTGPPDVVIPGHAAGIRRVLQNLIENALRYAGNAEVELHDLNDRVEVVIKDSGPGIAEDQLATVVQPFVRGAAPCRSNTTGYGLGLSIARSIVMAHRGRLILGNQPDGGLQIVVQLPRS</sequence>
<accession>A0A917PRX1</accession>
<evidence type="ECO:0000256" key="9">
    <source>
        <dbReference type="ARBA" id="ARBA00022840"/>
    </source>
</evidence>
<dbReference type="InterPro" id="IPR003660">
    <property type="entry name" value="HAMP_dom"/>
</dbReference>
<dbReference type="SUPFAM" id="SSF55874">
    <property type="entry name" value="ATPase domain of HSP90 chaperone/DNA topoisomerase II/histidine kinase"/>
    <property type="match status" value="1"/>
</dbReference>
<evidence type="ECO:0000256" key="3">
    <source>
        <dbReference type="ARBA" id="ARBA00012438"/>
    </source>
</evidence>
<dbReference type="InterPro" id="IPR005467">
    <property type="entry name" value="His_kinase_dom"/>
</dbReference>
<evidence type="ECO:0000256" key="4">
    <source>
        <dbReference type="ARBA" id="ARBA00022475"/>
    </source>
</evidence>
<evidence type="ECO:0000256" key="1">
    <source>
        <dbReference type="ARBA" id="ARBA00000085"/>
    </source>
</evidence>
<reference evidence="13" key="1">
    <citation type="journal article" date="2014" name="Int. J. Syst. Evol. Microbiol.">
        <title>Complete genome sequence of Corynebacterium casei LMG S-19264T (=DSM 44701T), isolated from a smear-ripened cheese.</title>
        <authorList>
            <consortium name="US DOE Joint Genome Institute (JGI-PGF)"/>
            <person name="Walter F."/>
            <person name="Albersmeier A."/>
            <person name="Kalinowski J."/>
            <person name="Ruckert C."/>
        </authorList>
    </citation>
    <scope>NUCLEOTIDE SEQUENCE</scope>
    <source>
        <strain evidence="13">JCM 30078</strain>
    </source>
</reference>
<dbReference type="Pfam" id="PF00672">
    <property type="entry name" value="HAMP"/>
    <property type="match status" value="1"/>
</dbReference>
<dbReference type="RefSeq" id="WP_188982360.1">
    <property type="nucleotide sequence ID" value="NZ_BMPO01000003.1"/>
</dbReference>
<dbReference type="CDD" id="cd00075">
    <property type="entry name" value="HATPase"/>
    <property type="match status" value="1"/>
</dbReference>
<dbReference type="PANTHER" id="PTHR44936">
    <property type="entry name" value="SENSOR PROTEIN CREC"/>
    <property type="match status" value="1"/>
</dbReference>
<feature type="transmembrane region" description="Helical" evidence="10">
    <location>
        <begin position="189"/>
        <end position="208"/>
    </location>
</feature>
<dbReference type="PANTHER" id="PTHR44936:SF10">
    <property type="entry name" value="SENSOR PROTEIN RSTB"/>
    <property type="match status" value="1"/>
</dbReference>
<evidence type="ECO:0000256" key="10">
    <source>
        <dbReference type="SAM" id="Phobius"/>
    </source>
</evidence>
<dbReference type="CDD" id="cd06225">
    <property type="entry name" value="HAMP"/>
    <property type="match status" value="1"/>
</dbReference>
<evidence type="ECO:0000259" key="12">
    <source>
        <dbReference type="PROSITE" id="PS50885"/>
    </source>
</evidence>
<dbReference type="SMART" id="SM00388">
    <property type="entry name" value="HisKA"/>
    <property type="match status" value="1"/>
</dbReference>
<dbReference type="AlphaFoldDB" id="A0A917PRX1"/>
<dbReference type="EMBL" id="BMPO01000003">
    <property type="protein sequence ID" value="GGJ88806.1"/>
    <property type="molecule type" value="Genomic_DNA"/>
</dbReference>
<dbReference type="PRINTS" id="PR00344">
    <property type="entry name" value="BCTRLSENSOR"/>
</dbReference>
<dbReference type="InterPro" id="IPR003594">
    <property type="entry name" value="HATPase_dom"/>
</dbReference>
<dbReference type="InterPro" id="IPR050980">
    <property type="entry name" value="2C_sensor_his_kinase"/>
</dbReference>
<dbReference type="GO" id="GO:0000155">
    <property type="term" value="F:phosphorelay sensor kinase activity"/>
    <property type="evidence" value="ECO:0007669"/>
    <property type="project" value="InterPro"/>
</dbReference>
<keyword evidence="10" id="KW-1133">Transmembrane helix</keyword>
<dbReference type="Gene3D" id="1.10.287.130">
    <property type="match status" value="1"/>
</dbReference>
<dbReference type="InterPro" id="IPR036890">
    <property type="entry name" value="HATPase_C_sf"/>
</dbReference>
<dbReference type="Pfam" id="PF02518">
    <property type="entry name" value="HATPase_c"/>
    <property type="match status" value="1"/>
</dbReference>
<keyword evidence="8" id="KW-0418">Kinase</keyword>
<dbReference type="EC" id="2.7.13.3" evidence="3"/>
<evidence type="ECO:0000256" key="6">
    <source>
        <dbReference type="ARBA" id="ARBA00022679"/>
    </source>
</evidence>
<feature type="transmembrane region" description="Helical" evidence="10">
    <location>
        <begin position="20"/>
        <end position="40"/>
    </location>
</feature>
<keyword evidence="14" id="KW-1185">Reference proteome</keyword>
<keyword evidence="9" id="KW-0067">ATP-binding</keyword>
<dbReference type="SUPFAM" id="SSF47384">
    <property type="entry name" value="Homodimeric domain of signal transducing histidine kinase"/>
    <property type="match status" value="1"/>
</dbReference>
<keyword evidence="10" id="KW-0472">Membrane</keyword>
<organism evidence="13 14">
    <name type="scientific">Pseudomonas matsuisoli</name>
    <dbReference type="NCBI Taxonomy" id="1515666"/>
    <lineage>
        <taxon>Bacteria</taxon>
        <taxon>Pseudomonadati</taxon>
        <taxon>Pseudomonadota</taxon>
        <taxon>Gammaproteobacteria</taxon>
        <taxon>Pseudomonadales</taxon>
        <taxon>Pseudomonadaceae</taxon>
        <taxon>Pseudomonas</taxon>
    </lineage>
</organism>
<evidence type="ECO:0000256" key="5">
    <source>
        <dbReference type="ARBA" id="ARBA00022553"/>
    </source>
</evidence>
<dbReference type="PROSITE" id="PS50885">
    <property type="entry name" value="HAMP"/>
    <property type="match status" value="1"/>
</dbReference>
<dbReference type="InterPro" id="IPR036097">
    <property type="entry name" value="HisK_dim/P_sf"/>
</dbReference>
<comment type="caution">
    <text evidence="13">The sequence shown here is derived from an EMBL/GenBank/DDBJ whole genome shotgun (WGS) entry which is preliminary data.</text>
</comment>
<keyword evidence="7" id="KW-0547">Nucleotide-binding</keyword>
<feature type="domain" description="Histidine kinase" evidence="11">
    <location>
        <begin position="265"/>
        <end position="463"/>
    </location>
</feature>
<keyword evidence="6" id="KW-0808">Transferase</keyword>
<feature type="domain" description="HAMP" evidence="12">
    <location>
        <begin position="205"/>
        <end position="257"/>
    </location>
</feature>
<keyword evidence="5" id="KW-0597">Phosphoprotein</keyword>
<dbReference type="GO" id="GO:0005886">
    <property type="term" value="C:plasma membrane"/>
    <property type="evidence" value="ECO:0007669"/>
    <property type="project" value="UniProtKB-SubCell"/>
</dbReference>
<dbReference type="Pfam" id="PF00512">
    <property type="entry name" value="HisKA"/>
    <property type="match status" value="1"/>
</dbReference>
<evidence type="ECO:0000313" key="14">
    <source>
        <dbReference type="Proteomes" id="UP000635983"/>
    </source>
</evidence>
<dbReference type="SMART" id="SM00304">
    <property type="entry name" value="HAMP"/>
    <property type="match status" value="1"/>
</dbReference>
<dbReference type="InterPro" id="IPR004358">
    <property type="entry name" value="Sig_transdc_His_kin-like_C"/>
</dbReference>
<reference evidence="13" key="2">
    <citation type="submission" date="2020-09" db="EMBL/GenBank/DDBJ databases">
        <authorList>
            <person name="Sun Q."/>
            <person name="Ohkuma M."/>
        </authorList>
    </citation>
    <scope>NUCLEOTIDE SEQUENCE</scope>
    <source>
        <strain evidence="13">JCM 30078</strain>
    </source>
</reference>
<comment type="catalytic activity">
    <reaction evidence="1">
        <text>ATP + protein L-histidine = ADP + protein N-phospho-L-histidine.</text>
        <dbReference type="EC" id="2.7.13.3"/>
    </reaction>
</comment>
<evidence type="ECO:0000256" key="7">
    <source>
        <dbReference type="ARBA" id="ARBA00022741"/>
    </source>
</evidence>
<dbReference type="SMART" id="SM00387">
    <property type="entry name" value="HATPase_c"/>
    <property type="match status" value="1"/>
</dbReference>
<dbReference type="CDD" id="cd00082">
    <property type="entry name" value="HisKA"/>
    <property type="match status" value="1"/>
</dbReference>
<gene>
    <name evidence="13" type="ORF">GCM10009304_13010</name>
</gene>
<dbReference type="Proteomes" id="UP000635983">
    <property type="component" value="Unassembled WGS sequence"/>
</dbReference>
<protein>
    <recommendedName>
        <fullName evidence="3">histidine kinase</fullName>
        <ecNumber evidence="3">2.7.13.3</ecNumber>
    </recommendedName>
</protein>
<comment type="subcellular location">
    <subcellularLocation>
        <location evidence="2">Cell membrane</location>
        <topology evidence="2">Multi-pass membrane protein</topology>
    </subcellularLocation>
</comment>
<evidence type="ECO:0000259" key="11">
    <source>
        <dbReference type="PROSITE" id="PS50109"/>
    </source>
</evidence>
<evidence type="ECO:0000313" key="13">
    <source>
        <dbReference type="EMBL" id="GGJ88806.1"/>
    </source>
</evidence>
<evidence type="ECO:0000256" key="8">
    <source>
        <dbReference type="ARBA" id="ARBA00022777"/>
    </source>
</evidence>
<keyword evidence="4" id="KW-1003">Cell membrane</keyword>
<dbReference type="PROSITE" id="PS50109">
    <property type="entry name" value="HIS_KIN"/>
    <property type="match status" value="1"/>
</dbReference>
<dbReference type="Gene3D" id="3.30.565.10">
    <property type="entry name" value="Histidine kinase-like ATPase, C-terminal domain"/>
    <property type="match status" value="1"/>
</dbReference>